<evidence type="ECO:0000256" key="5">
    <source>
        <dbReference type="ARBA" id="ARBA00024042"/>
    </source>
</evidence>
<comment type="similarity">
    <text evidence="5">Belongs to the FMN-dependent alpha-hydroxy acid dehydrogenase family.</text>
</comment>
<feature type="domain" description="FMN hydroxy acid dehydrogenase" evidence="6">
    <location>
        <begin position="6"/>
        <end position="362"/>
    </location>
</feature>
<dbReference type="EMBL" id="JAVKPH010000003">
    <property type="protein sequence ID" value="MDR5651871.1"/>
    <property type="molecule type" value="Genomic_DNA"/>
</dbReference>
<dbReference type="GO" id="GO:0016491">
    <property type="term" value="F:oxidoreductase activity"/>
    <property type="evidence" value="ECO:0007669"/>
    <property type="project" value="UniProtKB-KW"/>
</dbReference>
<keyword evidence="3" id="KW-0288">FMN</keyword>
<keyword evidence="8" id="KW-1185">Reference proteome</keyword>
<comment type="caution">
    <text evidence="7">The sequence shown here is derived from an EMBL/GenBank/DDBJ whole genome shotgun (WGS) entry which is preliminary data.</text>
</comment>
<dbReference type="PROSITE" id="PS51349">
    <property type="entry name" value="FMN_HYDROXY_ACID_DH_2"/>
    <property type="match status" value="1"/>
</dbReference>
<dbReference type="Proteomes" id="UP001247754">
    <property type="component" value="Unassembled WGS sequence"/>
</dbReference>
<dbReference type="Gene3D" id="3.20.20.70">
    <property type="entry name" value="Aldolase class I"/>
    <property type="match status" value="1"/>
</dbReference>
<dbReference type="CDD" id="cd02809">
    <property type="entry name" value="alpha_hydroxyacid_oxid_FMN"/>
    <property type="match status" value="1"/>
</dbReference>
<dbReference type="PANTHER" id="PTHR10578">
    <property type="entry name" value="S -2-HYDROXY-ACID OXIDASE-RELATED"/>
    <property type="match status" value="1"/>
</dbReference>
<evidence type="ECO:0000256" key="4">
    <source>
        <dbReference type="ARBA" id="ARBA00023002"/>
    </source>
</evidence>
<proteinExistence type="inferred from homology"/>
<reference evidence="7 8" key="1">
    <citation type="submission" date="2023-09" db="EMBL/GenBank/DDBJ databases">
        <title>Xinfangfangia sedmenti sp. nov., isolated the sedment.</title>
        <authorList>
            <person name="Xu L."/>
        </authorList>
    </citation>
    <scope>NUCLEOTIDE SEQUENCE [LARGE SCALE GENOMIC DNA]</scope>
    <source>
        <strain evidence="7 8">LG-4</strain>
    </source>
</reference>
<dbReference type="InterPro" id="IPR037396">
    <property type="entry name" value="FMN_HAD"/>
</dbReference>
<dbReference type="InterPro" id="IPR013785">
    <property type="entry name" value="Aldolase_TIM"/>
</dbReference>
<evidence type="ECO:0000313" key="7">
    <source>
        <dbReference type="EMBL" id="MDR5651871.1"/>
    </source>
</evidence>
<evidence type="ECO:0000313" key="8">
    <source>
        <dbReference type="Proteomes" id="UP001247754"/>
    </source>
</evidence>
<organism evidence="7 8">
    <name type="scientific">Ruixingdingia sedimenti</name>
    <dbReference type="NCBI Taxonomy" id="3073604"/>
    <lineage>
        <taxon>Bacteria</taxon>
        <taxon>Pseudomonadati</taxon>
        <taxon>Pseudomonadota</taxon>
        <taxon>Alphaproteobacteria</taxon>
        <taxon>Rhodobacterales</taxon>
        <taxon>Paracoccaceae</taxon>
        <taxon>Ruixingdingia</taxon>
    </lineage>
</organism>
<dbReference type="PIRSF" id="PIRSF000138">
    <property type="entry name" value="Al-hdrx_acd_dh"/>
    <property type="match status" value="1"/>
</dbReference>
<protein>
    <submittedName>
        <fullName evidence="7">Alpha-hydroxy acid oxidase</fullName>
        <ecNumber evidence="7">1.-.-.-</ecNumber>
    </submittedName>
</protein>
<dbReference type="PANTHER" id="PTHR10578:SF107">
    <property type="entry name" value="2-HYDROXYACID OXIDASE 1"/>
    <property type="match status" value="1"/>
</dbReference>
<dbReference type="RefSeq" id="WP_310456117.1">
    <property type="nucleotide sequence ID" value="NZ_JAVKPH010000003.1"/>
</dbReference>
<comment type="cofactor">
    <cofactor evidence="1">
        <name>FMN</name>
        <dbReference type="ChEBI" id="CHEBI:58210"/>
    </cofactor>
</comment>
<evidence type="ECO:0000256" key="2">
    <source>
        <dbReference type="ARBA" id="ARBA00022630"/>
    </source>
</evidence>
<keyword evidence="2" id="KW-0285">Flavoprotein</keyword>
<accession>A0ABU1F4S3</accession>
<dbReference type="InterPro" id="IPR000262">
    <property type="entry name" value="FMN-dep_DH"/>
</dbReference>
<gene>
    <name evidence="7" type="ORF">RGD00_04610</name>
</gene>
<name>A0ABU1F4S3_9RHOB</name>
<dbReference type="EC" id="1.-.-.-" evidence="7"/>
<keyword evidence="4 7" id="KW-0560">Oxidoreductase</keyword>
<dbReference type="InterPro" id="IPR012133">
    <property type="entry name" value="Alpha-hydoxy_acid_DH_FMN"/>
</dbReference>
<sequence>MTQAGPIPPDAVALADYERHARARLPADVWAYVGGAGADGITRAANRAAFDALRLEGRVLADMRGAHTRLRLLGMDLDHPILVAPTAFHRLLHGEGELATVLGAGAVGSAMVVSCQASVALDRIAAAAHGPLWFQLYMQPRREDTLALVRRAEDAGCRALVVTADAAINGLRNEEARAGFRLPPGVEAVNLRGFAAPASRAGPGQSPVFLGLLDAAPRWSDIAWLKGETRLPVLVKGILSPRDVEPALAAGVDGLIVSNHGGRVLDTLPASIEALPRVAAAVAGRVPVLADGGIRRGTDVLKALALGADAVLTGLPVLCGLAVGGAAGVAHVLTILRTELEVAMTLTGCPTLADIGPGVIWR</sequence>
<dbReference type="SUPFAM" id="SSF51395">
    <property type="entry name" value="FMN-linked oxidoreductases"/>
    <property type="match status" value="1"/>
</dbReference>
<dbReference type="Pfam" id="PF01070">
    <property type="entry name" value="FMN_dh"/>
    <property type="match status" value="1"/>
</dbReference>
<evidence type="ECO:0000256" key="1">
    <source>
        <dbReference type="ARBA" id="ARBA00001917"/>
    </source>
</evidence>
<evidence type="ECO:0000256" key="3">
    <source>
        <dbReference type="ARBA" id="ARBA00022643"/>
    </source>
</evidence>
<evidence type="ECO:0000259" key="6">
    <source>
        <dbReference type="PROSITE" id="PS51349"/>
    </source>
</evidence>